<dbReference type="OrthoDB" id="548217at2759"/>
<feature type="compositionally biased region" description="Basic residues" evidence="1">
    <location>
        <begin position="87"/>
        <end position="100"/>
    </location>
</feature>
<feature type="non-terminal residue" evidence="2">
    <location>
        <position position="1"/>
    </location>
</feature>
<proteinExistence type="predicted"/>
<comment type="caution">
    <text evidence="2">The sequence shown here is derived from an EMBL/GenBank/DDBJ whole genome shotgun (WGS) entry which is preliminary data.</text>
</comment>
<dbReference type="EMBL" id="VWPV01007311">
    <property type="protein sequence ID" value="NWH58301.1"/>
    <property type="molecule type" value="Genomic_DNA"/>
</dbReference>
<name>A0A7K4IZ27_GEOCA</name>
<keyword evidence="3" id="KW-1185">Reference proteome</keyword>
<evidence type="ECO:0000313" key="3">
    <source>
        <dbReference type="Proteomes" id="UP000531151"/>
    </source>
</evidence>
<evidence type="ECO:0000256" key="1">
    <source>
        <dbReference type="SAM" id="MobiDB-lite"/>
    </source>
</evidence>
<feature type="region of interest" description="Disordered" evidence="1">
    <location>
        <begin position="75"/>
        <end position="100"/>
    </location>
</feature>
<feature type="compositionally biased region" description="Basic and acidic residues" evidence="1">
    <location>
        <begin position="75"/>
        <end position="86"/>
    </location>
</feature>
<evidence type="ECO:0000313" key="2">
    <source>
        <dbReference type="EMBL" id="NWH58301.1"/>
    </source>
</evidence>
<gene>
    <name evidence="2" type="primary">Cdkl1</name>
    <name evidence="2" type="ORF">GEOCAL_R00505</name>
</gene>
<dbReference type="Gene3D" id="1.10.510.10">
    <property type="entry name" value="Transferase(Phosphotransferase) domain 1"/>
    <property type="match status" value="1"/>
</dbReference>
<reference evidence="2 3" key="1">
    <citation type="submission" date="2019-09" db="EMBL/GenBank/DDBJ databases">
        <title>Bird 10,000 Genomes (B10K) Project - Family phase.</title>
        <authorList>
            <person name="Zhang G."/>
        </authorList>
    </citation>
    <scope>NUCLEOTIDE SEQUENCE [LARGE SCALE GENOMIC DNA]</scope>
    <source>
        <strain evidence="2">B10K-CU-031-07</strain>
        <tissue evidence="2">Muscle</tissue>
    </source>
</reference>
<sequence length="100" mass="11483">GDLIPRHQQVFSTNQFFSGVRVPDPEILEPLELKFPNISYSALALMKGCLRMDPAERQTCEQLLQHPYFDSIREAADPGKEREKTARKAARLPRKHVPRV</sequence>
<dbReference type="Proteomes" id="UP000531151">
    <property type="component" value="Unassembled WGS sequence"/>
</dbReference>
<protein>
    <submittedName>
        <fullName evidence="2">CDKL1 protein</fullName>
    </submittedName>
</protein>
<feature type="non-terminal residue" evidence="2">
    <location>
        <position position="100"/>
    </location>
</feature>
<accession>A0A7K4IZ27</accession>
<dbReference type="SUPFAM" id="SSF56112">
    <property type="entry name" value="Protein kinase-like (PK-like)"/>
    <property type="match status" value="1"/>
</dbReference>
<dbReference type="AlphaFoldDB" id="A0A7K4IZ27"/>
<dbReference type="InterPro" id="IPR011009">
    <property type="entry name" value="Kinase-like_dom_sf"/>
</dbReference>
<organism evidence="2 3">
    <name type="scientific">Geococcyx californianus</name>
    <name type="common">Greater roadrunner</name>
    <name type="synonym">Saurothera californiana</name>
    <dbReference type="NCBI Taxonomy" id="8947"/>
    <lineage>
        <taxon>Eukaryota</taxon>
        <taxon>Metazoa</taxon>
        <taxon>Chordata</taxon>
        <taxon>Craniata</taxon>
        <taxon>Vertebrata</taxon>
        <taxon>Euteleostomi</taxon>
        <taxon>Archelosauria</taxon>
        <taxon>Archosauria</taxon>
        <taxon>Dinosauria</taxon>
        <taxon>Saurischia</taxon>
        <taxon>Theropoda</taxon>
        <taxon>Coelurosauria</taxon>
        <taxon>Aves</taxon>
        <taxon>Neognathae</taxon>
        <taxon>Neoaves</taxon>
        <taxon>Otidimorphae</taxon>
        <taxon>Cuculiformes</taxon>
        <taxon>Neomorphidae</taxon>
        <taxon>Geococcyx</taxon>
    </lineage>
</organism>